<dbReference type="AlphaFoldDB" id="A0A507CUS0"/>
<evidence type="ECO:0000256" key="1">
    <source>
        <dbReference type="SAM" id="MobiDB-lite"/>
    </source>
</evidence>
<feature type="compositionally biased region" description="Basic and acidic residues" evidence="1">
    <location>
        <begin position="69"/>
        <end position="81"/>
    </location>
</feature>
<feature type="region of interest" description="Disordered" evidence="1">
    <location>
        <begin position="46"/>
        <end position="90"/>
    </location>
</feature>
<protein>
    <submittedName>
        <fullName evidence="2">Uncharacterized protein</fullName>
    </submittedName>
</protein>
<feature type="compositionally biased region" description="Basic and acidic residues" evidence="1">
    <location>
        <begin position="46"/>
        <end position="61"/>
    </location>
</feature>
<proteinExistence type="predicted"/>
<evidence type="ECO:0000313" key="2">
    <source>
        <dbReference type="EMBL" id="TPX42838.1"/>
    </source>
</evidence>
<sequence length="328" mass="35721">MVVAESRNPDSAASLNDGEGLLDVDAAESGGFLGVDMHTVHVEIDSGHDTELGAQDRKRTYADVAGDITARDGSKRERLDSDPSPEPKAVIAGRDMPESVLDHAGDVQGDNPYTRKLLRTESNPVIDYRRAAMMQSYYKRLKSSLCTLVPRQDPTVSSSVAMGSAPMCSLDDFDLTCHENLADIEMLFRHENVKDGSVIPSNDAQETESGAEAPPTTPKLGAVISLGPGITATDRRKSRVFIFRETASPLDENQYDPTIAADGYPDENLVNRHDISPHASKRVNREVLRATNRLDPPCLSQLVTKDDISDSGIENSAGFLQFTFDRSC</sequence>
<evidence type="ECO:0000313" key="3">
    <source>
        <dbReference type="Proteomes" id="UP000320475"/>
    </source>
</evidence>
<reference evidence="2 3" key="1">
    <citation type="journal article" date="2019" name="Sci. Rep.">
        <title>Comparative genomics of chytrid fungi reveal insights into the obligate biotrophic and pathogenic lifestyle of Synchytrium endobioticum.</title>
        <authorList>
            <person name="van de Vossenberg B.T.L.H."/>
            <person name="Warris S."/>
            <person name="Nguyen H.D.T."/>
            <person name="van Gent-Pelzer M.P.E."/>
            <person name="Joly D.L."/>
            <person name="van de Geest H.C."/>
            <person name="Bonants P.J.M."/>
            <person name="Smith D.S."/>
            <person name="Levesque C.A."/>
            <person name="van der Lee T.A.J."/>
        </authorList>
    </citation>
    <scope>NUCLEOTIDE SEQUENCE [LARGE SCALE GENOMIC DNA]</scope>
    <source>
        <strain evidence="2 3">LEV6574</strain>
    </source>
</reference>
<dbReference type="Proteomes" id="UP000320475">
    <property type="component" value="Unassembled WGS sequence"/>
</dbReference>
<gene>
    <name evidence="2" type="ORF">SeLEV6574_g05380</name>
</gene>
<comment type="caution">
    <text evidence="2">The sequence shown here is derived from an EMBL/GenBank/DDBJ whole genome shotgun (WGS) entry which is preliminary data.</text>
</comment>
<feature type="compositionally biased region" description="Polar residues" evidence="1">
    <location>
        <begin position="199"/>
        <end position="208"/>
    </location>
</feature>
<organism evidence="2 3">
    <name type="scientific">Synchytrium endobioticum</name>
    <dbReference type="NCBI Taxonomy" id="286115"/>
    <lineage>
        <taxon>Eukaryota</taxon>
        <taxon>Fungi</taxon>
        <taxon>Fungi incertae sedis</taxon>
        <taxon>Chytridiomycota</taxon>
        <taxon>Chytridiomycota incertae sedis</taxon>
        <taxon>Chytridiomycetes</taxon>
        <taxon>Synchytriales</taxon>
        <taxon>Synchytriaceae</taxon>
        <taxon>Synchytrium</taxon>
    </lineage>
</organism>
<dbReference type="EMBL" id="QEAM01000251">
    <property type="protein sequence ID" value="TPX42838.1"/>
    <property type="molecule type" value="Genomic_DNA"/>
</dbReference>
<feature type="region of interest" description="Disordered" evidence="1">
    <location>
        <begin position="196"/>
        <end position="221"/>
    </location>
</feature>
<name>A0A507CUS0_9FUNG</name>
<accession>A0A507CUS0</accession>